<sequence>MVANNSWCRWVDARMPSQEGKMGMQVTWEHSQPDTTIIRPAGRQRAKAFHTPPKMAFTPVAQDTPELWCSQNSGQLLPISAVFIRPTRALQRRHPSSTPVRGHDPLILLTIASPHFTQCTSDTRKDETAHALGICGHKYSGVQRNESCGGTEWEKKCFLSCKSQPGSADG</sequence>
<dbReference type="AlphaFoldDB" id="A0A9N7VQB5"/>
<protein>
    <submittedName>
        <fullName evidence="1">Uncharacterized protein</fullName>
    </submittedName>
</protein>
<dbReference type="EMBL" id="CADEAL010004296">
    <property type="protein sequence ID" value="CAB1456396.1"/>
    <property type="molecule type" value="Genomic_DNA"/>
</dbReference>
<evidence type="ECO:0000313" key="1">
    <source>
        <dbReference type="EMBL" id="CAB1456396.1"/>
    </source>
</evidence>
<name>A0A9N7VQB5_PLEPL</name>
<keyword evidence="2" id="KW-1185">Reference proteome</keyword>
<proteinExistence type="predicted"/>
<reference evidence="1" key="1">
    <citation type="submission" date="2020-03" db="EMBL/GenBank/DDBJ databases">
        <authorList>
            <person name="Weist P."/>
        </authorList>
    </citation>
    <scope>NUCLEOTIDE SEQUENCE</scope>
</reference>
<dbReference type="Proteomes" id="UP001153269">
    <property type="component" value="Unassembled WGS sequence"/>
</dbReference>
<organism evidence="1 2">
    <name type="scientific">Pleuronectes platessa</name>
    <name type="common">European plaice</name>
    <dbReference type="NCBI Taxonomy" id="8262"/>
    <lineage>
        <taxon>Eukaryota</taxon>
        <taxon>Metazoa</taxon>
        <taxon>Chordata</taxon>
        <taxon>Craniata</taxon>
        <taxon>Vertebrata</taxon>
        <taxon>Euteleostomi</taxon>
        <taxon>Actinopterygii</taxon>
        <taxon>Neopterygii</taxon>
        <taxon>Teleostei</taxon>
        <taxon>Neoteleostei</taxon>
        <taxon>Acanthomorphata</taxon>
        <taxon>Carangaria</taxon>
        <taxon>Pleuronectiformes</taxon>
        <taxon>Pleuronectoidei</taxon>
        <taxon>Pleuronectidae</taxon>
        <taxon>Pleuronectes</taxon>
    </lineage>
</organism>
<evidence type="ECO:0000313" key="2">
    <source>
        <dbReference type="Proteomes" id="UP001153269"/>
    </source>
</evidence>
<gene>
    <name evidence="1" type="ORF">PLEPLA_LOCUS44180</name>
</gene>
<accession>A0A9N7VQB5</accession>
<comment type="caution">
    <text evidence="1">The sequence shown here is derived from an EMBL/GenBank/DDBJ whole genome shotgun (WGS) entry which is preliminary data.</text>
</comment>